<gene>
    <name evidence="1" type="ORF">A3A78_04570</name>
</gene>
<evidence type="ECO:0000313" key="1">
    <source>
        <dbReference type="EMBL" id="OGC55220.1"/>
    </source>
</evidence>
<comment type="caution">
    <text evidence="1">The sequence shown here is derived from an EMBL/GenBank/DDBJ whole genome shotgun (WGS) entry which is preliminary data.</text>
</comment>
<accession>A0A1F4VE54</accession>
<dbReference type="Proteomes" id="UP000176504">
    <property type="component" value="Unassembled WGS sequence"/>
</dbReference>
<proteinExistence type="predicted"/>
<organism evidence="1 2">
    <name type="scientific">candidate division WWE3 bacterium RIFCSPLOWO2_01_FULL_41_18</name>
    <dbReference type="NCBI Taxonomy" id="1802625"/>
    <lineage>
        <taxon>Bacteria</taxon>
        <taxon>Katanobacteria</taxon>
    </lineage>
</organism>
<name>A0A1F4VE54_UNCKA</name>
<protein>
    <submittedName>
        <fullName evidence="1">Uncharacterized protein</fullName>
    </submittedName>
</protein>
<dbReference type="AlphaFoldDB" id="A0A1F4VE54"/>
<evidence type="ECO:0000313" key="2">
    <source>
        <dbReference type="Proteomes" id="UP000176504"/>
    </source>
</evidence>
<sequence length="131" mass="14719">MVSTLEQTFPATYERDSDNVIAQIKSLEEEMMKEHKLSVTAQKPNPLLEFAGGDNSNGLSDRVDISLSSREKNLDAIDILKAVRQIEVLVTRNRGHIDKSAFNSLNDLVYQKLTEALTEGVDFNLKFTAEF</sequence>
<dbReference type="EMBL" id="MEVI01000003">
    <property type="protein sequence ID" value="OGC55220.1"/>
    <property type="molecule type" value="Genomic_DNA"/>
</dbReference>
<reference evidence="1 2" key="1">
    <citation type="journal article" date="2016" name="Nat. Commun.">
        <title>Thousands of microbial genomes shed light on interconnected biogeochemical processes in an aquifer system.</title>
        <authorList>
            <person name="Anantharaman K."/>
            <person name="Brown C.T."/>
            <person name="Hug L.A."/>
            <person name="Sharon I."/>
            <person name="Castelle C.J."/>
            <person name="Probst A.J."/>
            <person name="Thomas B.C."/>
            <person name="Singh A."/>
            <person name="Wilkins M.J."/>
            <person name="Karaoz U."/>
            <person name="Brodie E.L."/>
            <person name="Williams K.H."/>
            <person name="Hubbard S.S."/>
            <person name="Banfield J.F."/>
        </authorList>
    </citation>
    <scope>NUCLEOTIDE SEQUENCE [LARGE SCALE GENOMIC DNA]</scope>
</reference>